<evidence type="ECO:0000313" key="11">
    <source>
        <dbReference type="Proteomes" id="UP001497512"/>
    </source>
</evidence>
<comment type="cofactor">
    <cofactor evidence="3">
        <name>heme b</name>
        <dbReference type="ChEBI" id="CHEBI:60344"/>
    </cofactor>
</comment>
<comment type="similarity">
    <text evidence="8">Belongs to the peroxidase family.</text>
</comment>
<dbReference type="Gene3D" id="1.10.520.10">
    <property type="match status" value="1"/>
</dbReference>
<dbReference type="Gene3D" id="1.10.420.10">
    <property type="entry name" value="Peroxidase, domain 2"/>
    <property type="match status" value="1"/>
</dbReference>
<evidence type="ECO:0000256" key="1">
    <source>
        <dbReference type="ARBA" id="ARBA00000189"/>
    </source>
</evidence>
<evidence type="ECO:0000256" key="4">
    <source>
        <dbReference type="ARBA" id="ARBA00022559"/>
    </source>
</evidence>
<dbReference type="InterPro" id="IPR000823">
    <property type="entry name" value="Peroxidase_pln"/>
</dbReference>
<protein>
    <recommendedName>
        <fullName evidence="9">Plant heme peroxidase family profile domain-containing protein</fullName>
    </recommendedName>
</protein>
<evidence type="ECO:0000256" key="2">
    <source>
        <dbReference type="ARBA" id="ARBA00001913"/>
    </source>
</evidence>
<keyword evidence="11" id="KW-1185">Reference proteome</keyword>
<keyword evidence="5" id="KW-0349">Heme</keyword>
<dbReference type="PRINTS" id="PR00461">
    <property type="entry name" value="PLPEROXIDASE"/>
</dbReference>
<evidence type="ECO:0000256" key="7">
    <source>
        <dbReference type="ARBA" id="ARBA00023004"/>
    </source>
</evidence>
<sequence>MLQGCDASNPINSTPTNTAELDALPNLTLHGMDLIDKAKAAVEDACPGIVSCADVISLATRDNVITAGGEYYAVSTGRRDSRVSLASSANLPGPSFSVASAASAFEDHGLNITDMVTLRGAHTMGVVHCEFYSCLYNFRGTGRQDPSMAPSLVESLRSVCPKAASTGLGSTVALDQGTEFVFDKSSLTTPQRVEL</sequence>
<dbReference type="EMBL" id="OZ019895">
    <property type="protein sequence ID" value="CAK9220387.1"/>
    <property type="molecule type" value="Genomic_DNA"/>
</dbReference>
<evidence type="ECO:0000259" key="9">
    <source>
        <dbReference type="PROSITE" id="PS50873"/>
    </source>
</evidence>
<comment type="catalytic activity">
    <reaction evidence="1">
        <text>2 a phenolic donor + H2O2 = 2 a phenolic radical donor + 2 H2O</text>
        <dbReference type="Rhea" id="RHEA:56136"/>
        <dbReference type="ChEBI" id="CHEBI:15377"/>
        <dbReference type="ChEBI" id="CHEBI:16240"/>
        <dbReference type="ChEBI" id="CHEBI:139520"/>
        <dbReference type="ChEBI" id="CHEBI:139521"/>
        <dbReference type="EC" id="1.11.1.7"/>
    </reaction>
</comment>
<evidence type="ECO:0000256" key="8">
    <source>
        <dbReference type="RuleBase" id="RU004241"/>
    </source>
</evidence>
<evidence type="ECO:0000313" key="10">
    <source>
        <dbReference type="EMBL" id="CAK9220387.1"/>
    </source>
</evidence>
<dbReference type="Proteomes" id="UP001497512">
    <property type="component" value="Chromosome 3"/>
</dbReference>
<evidence type="ECO:0000256" key="6">
    <source>
        <dbReference type="ARBA" id="ARBA00022723"/>
    </source>
</evidence>
<dbReference type="PROSITE" id="PS50873">
    <property type="entry name" value="PEROXIDASE_4"/>
    <property type="match status" value="1"/>
</dbReference>
<keyword evidence="7" id="KW-0408">Iron</keyword>
<proteinExistence type="inferred from homology"/>
<dbReference type="PANTHER" id="PTHR31235">
    <property type="entry name" value="PEROXIDASE 25-RELATED"/>
    <property type="match status" value="1"/>
</dbReference>
<keyword evidence="6" id="KW-0479">Metal-binding</keyword>
<accession>A0ABP0UG19</accession>
<dbReference type="Pfam" id="PF00141">
    <property type="entry name" value="peroxidase"/>
    <property type="match status" value="1"/>
</dbReference>
<name>A0ABP0UG19_9BRYO</name>
<dbReference type="SUPFAM" id="SSF48113">
    <property type="entry name" value="Heme-dependent peroxidases"/>
    <property type="match status" value="1"/>
</dbReference>
<gene>
    <name evidence="10" type="ORF">CSSPTR1EN2_LOCUS15431</name>
</gene>
<keyword evidence="4" id="KW-0560">Oxidoreductase</keyword>
<reference evidence="10" key="1">
    <citation type="submission" date="2024-02" db="EMBL/GenBank/DDBJ databases">
        <authorList>
            <consortium name="ELIXIR-Norway"/>
            <consortium name="Elixir Norway"/>
        </authorList>
    </citation>
    <scope>NUCLEOTIDE SEQUENCE</scope>
</reference>
<evidence type="ECO:0000256" key="3">
    <source>
        <dbReference type="ARBA" id="ARBA00001970"/>
    </source>
</evidence>
<feature type="domain" description="Plant heme peroxidase family profile" evidence="9">
    <location>
        <begin position="1"/>
        <end position="185"/>
    </location>
</feature>
<organism evidence="10 11">
    <name type="scientific">Sphagnum troendelagicum</name>
    <dbReference type="NCBI Taxonomy" id="128251"/>
    <lineage>
        <taxon>Eukaryota</taxon>
        <taxon>Viridiplantae</taxon>
        <taxon>Streptophyta</taxon>
        <taxon>Embryophyta</taxon>
        <taxon>Bryophyta</taxon>
        <taxon>Sphagnophytina</taxon>
        <taxon>Sphagnopsida</taxon>
        <taxon>Sphagnales</taxon>
        <taxon>Sphagnaceae</taxon>
        <taxon>Sphagnum</taxon>
    </lineage>
</organism>
<dbReference type="PRINTS" id="PR00458">
    <property type="entry name" value="PEROXIDASE"/>
</dbReference>
<dbReference type="InterPro" id="IPR002016">
    <property type="entry name" value="Haem_peroxidase"/>
</dbReference>
<comment type="cofactor">
    <cofactor evidence="2">
        <name>Ca(2+)</name>
        <dbReference type="ChEBI" id="CHEBI:29108"/>
    </cofactor>
</comment>
<keyword evidence="4" id="KW-0575">Peroxidase</keyword>
<evidence type="ECO:0000256" key="5">
    <source>
        <dbReference type="ARBA" id="ARBA00022617"/>
    </source>
</evidence>
<dbReference type="InterPro" id="IPR010255">
    <property type="entry name" value="Haem_peroxidase_sf"/>
</dbReference>